<reference evidence="3 4" key="1">
    <citation type="submission" date="2017-09" db="EMBL/GenBank/DDBJ databases">
        <title>Arcobacter canalis sp. nov., a new species isolated from a water canal contaminated with urban sewage.</title>
        <authorList>
            <person name="Perez-Cataluna A."/>
            <person name="Salas-Masso N."/>
            <person name="Figueras M.J."/>
        </authorList>
    </citation>
    <scope>NUCLEOTIDE SEQUENCE [LARGE SCALE GENOMIC DNA]</scope>
    <source>
        <strain evidence="3 4">F98-3</strain>
    </source>
</reference>
<dbReference type="SFLD" id="SFLDG01065">
    <property type="entry name" value="anaerobic_coproporphyrinogen-I"/>
    <property type="match status" value="1"/>
</dbReference>
<dbReference type="RefSeq" id="WP_099341148.1">
    <property type="nucleotide sequence ID" value="NZ_CP032098.1"/>
</dbReference>
<dbReference type="InterPro" id="IPR007197">
    <property type="entry name" value="rSAM"/>
</dbReference>
<dbReference type="SUPFAM" id="SSF102114">
    <property type="entry name" value="Radical SAM enzymes"/>
    <property type="match status" value="1"/>
</dbReference>
<dbReference type="AlphaFoldDB" id="A0A2G1DLI2"/>
<dbReference type="PANTHER" id="PTHR13932:SF5">
    <property type="entry name" value="RADICAL S-ADENOSYL METHIONINE DOMAIN-CONTAINING PROTEIN 1, MITOCHONDRIAL"/>
    <property type="match status" value="1"/>
</dbReference>
<gene>
    <name evidence="2" type="primary">hemN1</name>
    <name evidence="2" type="ORF">AMOL_1119</name>
    <name evidence="3" type="ORF">CPU12_00710</name>
</gene>
<dbReference type="NCBIfam" id="NF006385">
    <property type="entry name" value="PRK08629.1"/>
    <property type="match status" value="1"/>
</dbReference>
<dbReference type="InterPro" id="IPR023404">
    <property type="entry name" value="rSAM_horseshoe"/>
</dbReference>
<feature type="domain" description="Radical SAM core" evidence="1">
    <location>
        <begin position="41"/>
        <end position="266"/>
    </location>
</feature>
<evidence type="ECO:0000313" key="2">
    <source>
        <dbReference type="EMBL" id="AXX92103.1"/>
    </source>
</evidence>
<proteinExistence type="predicted"/>
<organism evidence="3 4">
    <name type="scientific">Malaciobacter molluscorum LMG 25693</name>
    <dbReference type="NCBI Taxonomy" id="870501"/>
    <lineage>
        <taxon>Bacteria</taxon>
        <taxon>Pseudomonadati</taxon>
        <taxon>Campylobacterota</taxon>
        <taxon>Epsilonproteobacteria</taxon>
        <taxon>Campylobacterales</taxon>
        <taxon>Arcobacteraceae</taxon>
        <taxon>Malaciobacter</taxon>
    </lineage>
</organism>
<evidence type="ECO:0000313" key="4">
    <source>
        <dbReference type="Proteomes" id="UP000221222"/>
    </source>
</evidence>
<dbReference type="EMBL" id="NXFY01000001">
    <property type="protein sequence ID" value="PHO19331.1"/>
    <property type="molecule type" value="Genomic_DNA"/>
</dbReference>
<dbReference type="Proteomes" id="UP000221222">
    <property type="component" value="Unassembled WGS sequence"/>
</dbReference>
<dbReference type="Gene3D" id="3.80.30.20">
    <property type="entry name" value="tm_1862 like domain"/>
    <property type="match status" value="1"/>
</dbReference>
<evidence type="ECO:0000313" key="5">
    <source>
        <dbReference type="Proteomes" id="UP000262712"/>
    </source>
</evidence>
<dbReference type="InterPro" id="IPR058240">
    <property type="entry name" value="rSAM_sf"/>
</dbReference>
<dbReference type="EC" id="1.3.98.3" evidence="2"/>
<dbReference type="SFLD" id="SFLDS00029">
    <property type="entry name" value="Radical_SAM"/>
    <property type="match status" value="1"/>
</dbReference>
<dbReference type="EMBL" id="CP032098">
    <property type="protein sequence ID" value="AXX92103.1"/>
    <property type="molecule type" value="Genomic_DNA"/>
</dbReference>
<dbReference type="InterPro" id="IPR006638">
    <property type="entry name" value="Elp3/MiaA/NifB-like_rSAM"/>
</dbReference>
<name>A0A2G1DLI2_9BACT</name>
<evidence type="ECO:0000259" key="1">
    <source>
        <dbReference type="PROSITE" id="PS51918"/>
    </source>
</evidence>
<sequence length="422" mass="49639">MINNIKDVIINNIVNSIINKTFDSSVKIVKTSNKDNKFNHLKKDASYLLYIHIPFCDNLCPFCTFHKYKYDEKKAVKYFENLRKEIHILKNYDIKIDSIYIGGGSPLIHEEEIIKTLKLLKNIFKVEDISCETDPNHIKPTTINNLKGLVKRLSIGIQSFDNDILKELSRFDRFGDKDTLINKIKKIQGILPITNLDLIFNLPNQTKKSLKNDIKIAKELNVEQITTYPLMSSNLNSKFINRFELNKNKENFYNIICDMLEDYHMNNMWSFSKECEEKLNDEYVSTYNEYIGLGSGGFSYLDGNLFVNSYDLDNYENLLNIKKDSTIAKSTFTKKQMIQYYFLCTLFSGSFNIKKYERLFDINLEKYLKKEIFLLKKLDFIYIENEVIYLTKKGKYLLIVVMANFYSKMDKVRAIFKNKIIV</sequence>
<dbReference type="PANTHER" id="PTHR13932">
    <property type="entry name" value="COPROPORPHYRINIGEN III OXIDASE"/>
    <property type="match status" value="1"/>
</dbReference>
<keyword evidence="2" id="KW-0560">Oxidoreductase</keyword>
<dbReference type="GO" id="GO:0005737">
    <property type="term" value="C:cytoplasm"/>
    <property type="evidence" value="ECO:0007669"/>
    <property type="project" value="TreeGrafter"/>
</dbReference>
<protein>
    <submittedName>
        <fullName evidence="2 3">Coproporphyrinogen III oxidase</fullName>
        <ecNumber evidence="2">1.3.98.3</ecNumber>
    </submittedName>
</protein>
<dbReference type="Pfam" id="PF04055">
    <property type="entry name" value="Radical_SAM"/>
    <property type="match status" value="1"/>
</dbReference>
<dbReference type="GO" id="GO:0051539">
    <property type="term" value="F:4 iron, 4 sulfur cluster binding"/>
    <property type="evidence" value="ECO:0007669"/>
    <property type="project" value="TreeGrafter"/>
</dbReference>
<dbReference type="GO" id="GO:0006779">
    <property type="term" value="P:porphyrin-containing compound biosynthetic process"/>
    <property type="evidence" value="ECO:0007669"/>
    <property type="project" value="TreeGrafter"/>
</dbReference>
<dbReference type="GO" id="GO:0051989">
    <property type="term" value="F:coproporphyrinogen dehydrogenase activity"/>
    <property type="evidence" value="ECO:0007669"/>
    <property type="project" value="UniProtKB-EC"/>
</dbReference>
<dbReference type="Proteomes" id="UP000262712">
    <property type="component" value="Chromosome"/>
</dbReference>
<dbReference type="CDD" id="cd01335">
    <property type="entry name" value="Radical_SAM"/>
    <property type="match status" value="1"/>
</dbReference>
<dbReference type="PROSITE" id="PS51918">
    <property type="entry name" value="RADICAL_SAM"/>
    <property type="match status" value="1"/>
</dbReference>
<reference evidence="2 5" key="2">
    <citation type="submission" date="2018-08" db="EMBL/GenBank/DDBJ databases">
        <title>Complete genome of the Arcobacter molluscorum type strain LMG 25693.</title>
        <authorList>
            <person name="Miller W.G."/>
            <person name="Yee E."/>
            <person name="Bono J.L."/>
        </authorList>
    </citation>
    <scope>NUCLEOTIDE SEQUENCE [LARGE SCALE GENOMIC DNA]</scope>
    <source>
        <strain evidence="2 5">CECT 7696</strain>
    </source>
</reference>
<keyword evidence="4" id="KW-1185">Reference proteome</keyword>
<dbReference type="SMART" id="SM00729">
    <property type="entry name" value="Elp3"/>
    <property type="match status" value="1"/>
</dbReference>
<dbReference type="KEGG" id="amol:AMOL_1119"/>
<dbReference type="InterPro" id="IPR034505">
    <property type="entry name" value="Coproporphyrinogen-III_oxidase"/>
</dbReference>
<accession>A0A2G1DLI2</accession>
<evidence type="ECO:0000313" key="3">
    <source>
        <dbReference type="EMBL" id="PHO19331.1"/>
    </source>
</evidence>